<evidence type="ECO:0000313" key="2">
    <source>
        <dbReference type="EMBL" id="CAE0631602.1"/>
    </source>
</evidence>
<organism evidence="2">
    <name type="scientific">Heterosigma akashiwo</name>
    <name type="common">Chromophytic alga</name>
    <name type="synonym">Heterosigma carterae</name>
    <dbReference type="NCBI Taxonomy" id="2829"/>
    <lineage>
        <taxon>Eukaryota</taxon>
        <taxon>Sar</taxon>
        <taxon>Stramenopiles</taxon>
        <taxon>Ochrophyta</taxon>
        <taxon>Raphidophyceae</taxon>
        <taxon>Chattonellales</taxon>
        <taxon>Chattonellaceae</taxon>
        <taxon>Heterosigma</taxon>
    </lineage>
</organism>
<reference evidence="2" key="1">
    <citation type="submission" date="2021-01" db="EMBL/GenBank/DDBJ databases">
        <authorList>
            <person name="Corre E."/>
            <person name="Pelletier E."/>
            <person name="Niang G."/>
            <person name="Scheremetjew M."/>
            <person name="Finn R."/>
            <person name="Kale V."/>
            <person name="Holt S."/>
            <person name="Cochrane G."/>
            <person name="Meng A."/>
            <person name="Brown T."/>
            <person name="Cohen L."/>
        </authorList>
    </citation>
    <scope>NUCLEOTIDE SEQUENCE</scope>
    <source>
        <strain evidence="2">CCMP3107</strain>
    </source>
</reference>
<name>A0A7S4D6G2_HETAK</name>
<dbReference type="AlphaFoldDB" id="A0A7S4D6G2"/>
<accession>A0A7S4D6G2</accession>
<sequence>MVTINVDSLVTNFESQFTRLPVHDDAVEEEKWGPVTVLMTPTAAAAPASALPPHQRSMKKKGPEHSPLSSTCSLATRNISSSSFMEDGCIIINDFDYKVQQ</sequence>
<evidence type="ECO:0000256" key="1">
    <source>
        <dbReference type="SAM" id="MobiDB-lite"/>
    </source>
</evidence>
<proteinExistence type="predicted"/>
<gene>
    <name evidence="2" type="ORF">HAKA00212_LOCUS10307</name>
</gene>
<dbReference type="EMBL" id="HBIU01022073">
    <property type="protein sequence ID" value="CAE0631602.1"/>
    <property type="molecule type" value="Transcribed_RNA"/>
</dbReference>
<feature type="region of interest" description="Disordered" evidence="1">
    <location>
        <begin position="46"/>
        <end position="71"/>
    </location>
</feature>
<protein>
    <submittedName>
        <fullName evidence="2">Uncharacterized protein</fullName>
    </submittedName>
</protein>